<dbReference type="Proteomes" id="UP000054805">
    <property type="component" value="Unassembled WGS sequence"/>
</dbReference>
<proteinExistence type="predicted"/>
<sequence length="135" mass="15338">MTMLATQLCQLAVNCIITDAQARRSHRHTAKPKSRLTQGNQSQIDVQTLGFTAWVKQSIVYLRKRLQHCNNSRPPISLLEFVPCVFLWLYSVLRNTEMLASIEMLLTWPTIITTQLWSMLCTLEKAASCVASVKS</sequence>
<dbReference type="EMBL" id="JYDS01000823">
    <property type="protein sequence ID" value="KRZ00476.1"/>
    <property type="molecule type" value="Genomic_DNA"/>
</dbReference>
<reference evidence="1 2" key="1">
    <citation type="submission" date="2015-01" db="EMBL/GenBank/DDBJ databases">
        <title>Evolution of Trichinella species and genotypes.</title>
        <authorList>
            <person name="Korhonen P.K."/>
            <person name="Edoardo P."/>
            <person name="Giuseppe L.R."/>
            <person name="Gasser R.B."/>
        </authorList>
    </citation>
    <scope>NUCLEOTIDE SEQUENCE [LARGE SCALE GENOMIC DNA]</scope>
    <source>
        <strain evidence="1">ISS588</strain>
    </source>
</reference>
<protein>
    <submittedName>
        <fullName evidence="1">Uncharacterized protein</fullName>
    </submittedName>
</protein>
<keyword evidence="2" id="KW-1185">Reference proteome</keyword>
<comment type="caution">
    <text evidence="1">The sequence shown here is derived from an EMBL/GenBank/DDBJ whole genome shotgun (WGS) entry which is preliminary data.</text>
</comment>
<accession>A0A0V1GQD0</accession>
<gene>
    <name evidence="1" type="ORF">T4B_3723</name>
</gene>
<evidence type="ECO:0000313" key="2">
    <source>
        <dbReference type="Proteomes" id="UP000054805"/>
    </source>
</evidence>
<organism evidence="1 2">
    <name type="scientific">Trichinella pseudospiralis</name>
    <name type="common">Parasitic roundworm</name>
    <dbReference type="NCBI Taxonomy" id="6337"/>
    <lineage>
        <taxon>Eukaryota</taxon>
        <taxon>Metazoa</taxon>
        <taxon>Ecdysozoa</taxon>
        <taxon>Nematoda</taxon>
        <taxon>Enoplea</taxon>
        <taxon>Dorylaimia</taxon>
        <taxon>Trichinellida</taxon>
        <taxon>Trichinellidae</taxon>
        <taxon>Trichinella</taxon>
    </lineage>
</organism>
<name>A0A0V1GQD0_TRIPS</name>
<evidence type="ECO:0000313" key="1">
    <source>
        <dbReference type="EMBL" id="KRZ00476.1"/>
    </source>
</evidence>
<dbReference type="AlphaFoldDB" id="A0A0V1GQD0"/>